<organism evidence="4 5">
    <name type="scientific">Vibrio thalassae</name>
    <dbReference type="NCBI Taxonomy" id="1243014"/>
    <lineage>
        <taxon>Bacteria</taxon>
        <taxon>Pseudomonadati</taxon>
        <taxon>Pseudomonadota</taxon>
        <taxon>Gammaproteobacteria</taxon>
        <taxon>Vibrionales</taxon>
        <taxon>Vibrionaceae</taxon>
        <taxon>Vibrio</taxon>
    </lineage>
</organism>
<gene>
    <name evidence="4" type="ORF">VTH8203_01770</name>
</gene>
<dbReference type="OrthoDB" id="5839152at2"/>
<proteinExistence type="predicted"/>
<dbReference type="GO" id="GO:0005509">
    <property type="term" value="F:calcium ion binding"/>
    <property type="evidence" value="ECO:0007669"/>
    <property type="project" value="InterPro"/>
</dbReference>
<dbReference type="InterPro" id="IPR008979">
    <property type="entry name" value="Galactose-bd-like_sf"/>
</dbReference>
<dbReference type="InterPro" id="IPR028974">
    <property type="entry name" value="TSP_type-3_rpt"/>
</dbReference>
<evidence type="ECO:0000313" key="4">
    <source>
        <dbReference type="EMBL" id="SNX48152.1"/>
    </source>
</evidence>
<evidence type="ECO:0000256" key="2">
    <source>
        <dbReference type="SAM" id="SignalP"/>
    </source>
</evidence>
<dbReference type="InterPro" id="IPR013320">
    <property type="entry name" value="ConA-like_dom_sf"/>
</dbReference>
<feature type="compositionally biased region" description="Acidic residues" evidence="1">
    <location>
        <begin position="223"/>
        <end position="233"/>
    </location>
</feature>
<evidence type="ECO:0000313" key="5">
    <source>
        <dbReference type="Proteomes" id="UP000219336"/>
    </source>
</evidence>
<feature type="domain" description="CBM6" evidence="3">
    <location>
        <begin position="91"/>
        <end position="200"/>
    </location>
</feature>
<keyword evidence="5" id="KW-1185">Reference proteome</keyword>
<dbReference type="GO" id="GO:0030246">
    <property type="term" value="F:carbohydrate binding"/>
    <property type="evidence" value="ECO:0007669"/>
    <property type="project" value="InterPro"/>
</dbReference>
<dbReference type="Pfam" id="PF17963">
    <property type="entry name" value="Big_9"/>
    <property type="match status" value="1"/>
</dbReference>
<evidence type="ECO:0000256" key="1">
    <source>
        <dbReference type="SAM" id="MobiDB-lite"/>
    </source>
</evidence>
<dbReference type="Gene3D" id="2.60.40.2810">
    <property type="match status" value="1"/>
</dbReference>
<dbReference type="Pfam" id="PF03422">
    <property type="entry name" value="CBM_6"/>
    <property type="match status" value="1"/>
</dbReference>
<feature type="region of interest" description="Disordered" evidence="1">
    <location>
        <begin position="223"/>
        <end position="252"/>
    </location>
</feature>
<feature type="region of interest" description="Disordered" evidence="1">
    <location>
        <begin position="595"/>
        <end position="617"/>
    </location>
</feature>
<keyword evidence="2" id="KW-0732">Signal</keyword>
<dbReference type="InterPro" id="IPR005084">
    <property type="entry name" value="CBM6"/>
</dbReference>
<feature type="chain" id="PRO_5012218737" description="CBM6 domain-containing protein" evidence="2">
    <location>
        <begin position="29"/>
        <end position="617"/>
    </location>
</feature>
<protein>
    <recommendedName>
        <fullName evidence="3">CBM6 domain-containing protein</fullName>
    </recommendedName>
</protein>
<dbReference type="Proteomes" id="UP000219336">
    <property type="component" value="Unassembled WGS sequence"/>
</dbReference>
<dbReference type="SUPFAM" id="SSF49899">
    <property type="entry name" value="Concanavalin A-like lectins/glucanases"/>
    <property type="match status" value="1"/>
</dbReference>
<feature type="compositionally biased region" description="Acidic residues" evidence="1">
    <location>
        <begin position="242"/>
        <end position="252"/>
    </location>
</feature>
<dbReference type="CDD" id="cd04080">
    <property type="entry name" value="CBM6_cellulase-like"/>
    <property type="match status" value="1"/>
</dbReference>
<name>A0A240EHL3_9VIBR</name>
<dbReference type="SUPFAM" id="SSF49785">
    <property type="entry name" value="Galactose-binding domain-like"/>
    <property type="match status" value="1"/>
</dbReference>
<dbReference type="EMBL" id="OANU01000022">
    <property type="protein sequence ID" value="SNX48152.1"/>
    <property type="molecule type" value="Genomic_DNA"/>
</dbReference>
<dbReference type="Gene3D" id="2.60.120.260">
    <property type="entry name" value="Galactose-binding domain-like"/>
    <property type="match status" value="1"/>
</dbReference>
<evidence type="ECO:0000259" key="3">
    <source>
        <dbReference type="Pfam" id="PF03422"/>
    </source>
</evidence>
<dbReference type="Pfam" id="PF14099">
    <property type="entry name" value="Polysacc_lyase"/>
    <property type="match status" value="1"/>
</dbReference>
<dbReference type="RefSeq" id="WP_096993352.1">
    <property type="nucleotide sequence ID" value="NZ_JBHSII010000011.1"/>
</dbReference>
<reference evidence="5" key="1">
    <citation type="submission" date="2016-06" db="EMBL/GenBank/DDBJ databases">
        <authorList>
            <person name="Rodrigo-Torres L."/>
            <person name="Arahal R.D."/>
            <person name="Lucena T."/>
        </authorList>
    </citation>
    <scope>NUCLEOTIDE SEQUENCE [LARGE SCALE GENOMIC DNA]</scope>
    <source>
        <strain evidence="5">CECT8203</strain>
    </source>
</reference>
<dbReference type="Gene3D" id="2.60.120.200">
    <property type="match status" value="1"/>
</dbReference>
<dbReference type="SUPFAM" id="SSF103647">
    <property type="entry name" value="TSP type-3 repeat"/>
    <property type="match status" value="1"/>
</dbReference>
<feature type="signal peptide" evidence="2">
    <location>
        <begin position="1"/>
        <end position="28"/>
    </location>
</feature>
<dbReference type="InterPro" id="IPR025975">
    <property type="entry name" value="Polysacc_lyase"/>
</dbReference>
<dbReference type="AlphaFoldDB" id="A0A240EHL3"/>
<accession>A0A240EHL3</accession>
<sequence>MRTRLNYPAMILPALMFGMLLNTSLTFANVDSDGDGVPDLEDIYPWDDTKSALPIHRLPSIVEAEDYDLGGPGIAYFDKEPENRGGKQYRNDGVDFSTHSDGQVHVGWFARDEWMNYTVQVEEGAYYEFSAWLGSSADKTKHVELRKGTEVLFRIPFLSSTQITREFEQTSPQTIWLTKGEHTFTLAAVEGSIRIDRLQFYLSPLSKDSDNDGVVDAEDAFPYDPTEAIDTDSDGIGNNKDTDDDGDGVADIDDDYPLDPERWKNEVTIISPDSCNGFENQALLCNVLANDLDPEGDELTIVIASEPNYGTVTVVEGQILYQPNADFVSLDGFFYHVEDGFNRSQPAWVDIQIDRTTTIENPAAIYTAGWENGLADSGLPGELTPSFSSSYDSLTKIPASYHYYEVAQVDWARTGNHVMKFYGEPPAYRSETAFMDGRYQYAPGDDFYFSANIRPDASWQTITKYSIILAQWKSFSSGPHAAVRLSNDGLFKLSFHAPNYPVIDLGVAPQDQWTDIRIYFKKSLADDGQVKVWVNGELKLDRKGKNMLIGNNGYTKIGMYTEIRSPRTIYFDNVSVSKAINRQLDAWGRSPVDGIYNDSDDDGKSNGLDPYPFDPER</sequence>